<evidence type="ECO:0000256" key="2">
    <source>
        <dbReference type="ARBA" id="ARBA00022475"/>
    </source>
</evidence>
<sequence length="627" mass="71050">MEHTEREMKSVQHWNSYGDILSNILIPDIAGIYTVCVVFRKLVTNFSYVKTFLNVPYVIIELEDIGQHNSTASSMLAGIESGCNSFLVQQHAVLDFLDIYTKIHDEAGYRNPNKYLMFLMEDASSANLLESIRGHSSMQEIMNLLIFQPSNDPSSIDLITHRYIATEKGIEWYLVDRFHIGTSSFEMGNQLFPDKTFNLMGKPIRVATFNINPHIFLIESEIGTPVVISGNESYSLNGPNGILLMEFCRRRNCTIDLVVDSVNMWGVINPNRTGNGILGNVVERRADLGIGALSSWYHCYQYLAFSFAYERGGVTCVVPKPKQLPRWKEVAMGFTTSVYMTIFVTFCCTVVVYMLIVRLTIQEPLERTFAWNVLNVLAIYLLQATNIVRSRSVSETLLSVAVLIFSMNLATIYLGKYASLRTIPMYEPAIDTKEELAKSGITWMQAHEAWSYSLRLSDNPTEVSLCSNFKVDVPPMLAQIADQGNSAFALARLHNGHLMLGDWINAGNIHKYQLMQNDLYYEHEVAMATKTWPLMERFNELLGQASDASLLLLQEYQNIFQYNDYYVQMVALNSHVRQPNEPKPLAMEDVMGGFIILGSGLLCASVNFMIEVWILCPRKTKQVNDVE</sequence>
<dbReference type="GO" id="GO:0005886">
    <property type="term" value="C:plasma membrane"/>
    <property type="evidence" value="ECO:0007669"/>
    <property type="project" value="UniProtKB-SubCell"/>
</dbReference>
<dbReference type="VEuPathDB" id="VectorBase:AAEL018060"/>
<keyword evidence="3" id="KW-0812">Transmembrane</keyword>
<evidence type="ECO:0008006" key="10">
    <source>
        <dbReference type="Google" id="ProtNLM"/>
    </source>
</evidence>
<keyword evidence="7" id="KW-0325">Glycoprotein</keyword>
<evidence type="ECO:0000256" key="7">
    <source>
        <dbReference type="ARBA" id="ARBA00023180"/>
    </source>
</evidence>
<reference evidence="8" key="2">
    <citation type="submission" date="2020-05" db="UniProtKB">
        <authorList>
            <consortium name="EnsemblMetazoa"/>
        </authorList>
    </citation>
    <scope>IDENTIFICATION</scope>
    <source>
        <strain evidence="8">LVP_AGWG</strain>
    </source>
</reference>
<dbReference type="InterPro" id="IPR052192">
    <property type="entry name" value="Insect_Ionotropic_Sensory_Rcpt"/>
</dbReference>
<dbReference type="Gene3D" id="3.40.190.10">
    <property type="entry name" value="Periplasmic binding protein-like II"/>
    <property type="match status" value="1"/>
</dbReference>
<dbReference type="AlphaFoldDB" id="A0A1S4G6P9"/>
<keyword evidence="2" id="KW-1003">Cell membrane</keyword>
<evidence type="ECO:0000256" key="3">
    <source>
        <dbReference type="ARBA" id="ARBA00022692"/>
    </source>
</evidence>
<protein>
    <recommendedName>
        <fullName evidence="10">Ionotropic glutamate receptor C-terminal domain-containing protein</fullName>
    </recommendedName>
</protein>
<dbReference type="EnsemblMetazoa" id="AAEL018060-RA">
    <property type="protein sequence ID" value="AAEL018060-PA"/>
    <property type="gene ID" value="AAEL018060"/>
</dbReference>
<evidence type="ECO:0000313" key="8">
    <source>
        <dbReference type="EnsemblMetazoa" id="AAEL018060-PA"/>
    </source>
</evidence>
<evidence type="ECO:0000313" key="9">
    <source>
        <dbReference type="Proteomes" id="UP000008820"/>
    </source>
</evidence>
<accession>A0A1S4G6P9</accession>
<dbReference type="OrthoDB" id="8182981at2759"/>
<dbReference type="PANTHER" id="PTHR42643">
    <property type="entry name" value="IONOTROPIC RECEPTOR 20A-RELATED"/>
    <property type="match status" value="1"/>
</dbReference>
<reference evidence="8 9" key="1">
    <citation type="submission" date="2017-06" db="EMBL/GenBank/DDBJ databases">
        <title>Aedes aegypti genome working group (AGWG) sequencing and assembly.</title>
        <authorList>
            <consortium name="Aedes aegypti Genome Working Group (AGWG)"/>
            <person name="Matthews B.J."/>
        </authorList>
    </citation>
    <scope>NUCLEOTIDE SEQUENCE [LARGE SCALE GENOMIC DNA]</scope>
    <source>
        <strain evidence="8 9">LVP_AGWG</strain>
    </source>
</reference>
<evidence type="ECO:0000256" key="4">
    <source>
        <dbReference type="ARBA" id="ARBA00022989"/>
    </source>
</evidence>
<name>A0A1S4G6P9_AEDAE</name>
<evidence type="ECO:0000256" key="6">
    <source>
        <dbReference type="ARBA" id="ARBA00023170"/>
    </source>
</evidence>
<keyword evidence="6" id="KW-0675">Receptor</keyword>
<gene>
    <name evidence="8" type="primary">110677943</name>
</gene>
<dbReference type="InParanoid" id="A0A1S4G6P9"/>
<dbReference type="SUPFAM" id="SSF53850">
    <property type="entry name" value="Periplasmic binding protein-like II"/>
    <property type="match status" value="1"/>
</dbReference>
<keyword evidence="4" id="KW-1133">Transmembrane helix</keyword>
<dbReference type="PANTHER" id="PTHR42643:SF40">
    <property type="entry name" value="IONOTROPIC RECEPTOR 41A-RELATED"/>
    <property type="match status" value="1"/>
</dbReference>
<dbReference type="Proteomes" id="UP000008820">
    <property type="component" value="Chromosome 3"/>
</dbReference>
<comment type="subcellular location">
    <subcellularLocation>
        <location evidence="1">Cell membrane</location>
        <topology evidence="1">Multi-pass membrane protein</topology>
    </subcellularLocation>
</comment>
<evidence type="ECO:0000256" key="5">
    <source>
        <dbReference type="ARBA" id="ARBA00023136"/>
    </source>
</evidence>
<keyword evidence="9" id="KW-1185">Reference proteome</keyword>
<evidence type="ECO:0000256" key="1">
    <source>
        <dbReference type="ARBA" id="ARBA00004651"/>
    </source>
</evidence>
<keyword evidence="5" id="KW-0472">Membrane</keyword>
<organism evidence="8 9">
    <name type="scientific">Aedes aegypti</name>
    <name type="common">Yellowfever mosquito</name>
    <name type="synonym">Culex aegypti</name>
    <dbReference type="NCBI Taxonomy" id="7159"/>
    <lineage>
        <taxon>Eukaryota</taxon>
        <taxon>Metazoa</taxon>
        <taxon>Ecdysozoa</taxon>
        <taxon>Arthropoda</taxon>
        <taxon>Hexapoda</taxon>
        <taxon>Insecta</taxon>
        <taxon>Pterygota</taxon>
        <taxon>Neoptera</taxon>
        <taxon>Endopterygota</taxon>
        <taxon>Diptera</taxon>
        <taxon>Nematocera</taxon>
        <taxon>Culicoidea</taxon>
        <taxon>Culicidae</taxon>
        <taxon>Culicinae</taxon>
        <taxon>Aedini</taxon>
        <taxon>Aedes</taxon>
        <taxon>Stegomyia</taxon>
    </lineage>
</organism>
<proteinExistence type="predicted"/>